<dbReference type="PRINTS" id="PR00418">
    <property type="entry name" value="TPI2FAMILY"/>
</dbReference>
<keyword evidence="9 12" id="KW-0799">Topoisomerase</keyword>
<dbReference type="Pfam" id="PF16898">
    <property type="entry name" value="TOPRIM_C"/>
    <property type="match status" value="1"/>
</dbReference>
<dbReference type="GO" id="GO:0005634">
    <property type="term" value="C:nucleus"/>
    <property type="evidence" value="ECO:0007669"/>
    <property type="project" value="TreeGrafter"/>
</dbReference>
<evidence type="ECO:0000313" key="17">
    <source>
        <dbReference type="EMBL" id="GMH20611.1"/>
    </source>
</evidence>
<evidence type="ECO:0000256" key="11">
    <source>
        <dbReference type="ARBA" id="ARBA00023235"/>
    </source>
</evidence>
<comment type="function">
    <text evidence="13">Control of topological states of DNA by transient breakage and subsequent rejoining of DNA strands. Topoisomerase II makes double-strand breaks.</text>
</comment>
<keyword evidence="11 12" id="KW-0413">Isomerase</keyword>
<dbReference type="GO" id="GO:0046872">
    <property type="term" value="F:metal ion binding"/>
    <property type="evidence" value="ECO:0007669"/>
    <property type="project" value="UniProtKB-KW"/>
</dbReference>
<dbReference type="Pfam" id="PF00204">
    <property type="entry name" value="DNA_gyraseB"/>
    <property type="match status" value="1"/>
</dbReference>
<evidence type="ECO:0000256" key="10">
    <source>
        <dbReference type="ARBA" id="ARBA00023125"/>
    </source>
</evidence>
<keyword evidence="5" id="KW-0479">Metal-binding</keyword>
<evidence type="ECO:0000256" key="1">
    <source>
        <dbReference type="ARBA" id="ARBA00000185"/>
    </source>
</evidence>
<evidence type="ECO:0000256" key="5">
    <source>
        <dbReference type="ARBA" id="ARBA00022723"/>
    </source>
</evidence>
<dbReference type="FunFam" id="3.30.1360.40:FF:000003">
    <property type="entry name" value="DNA topoisomerase 2"/>
    <property type="match status" value="1"/>
</dbReference>
<dbReference type="PANTHER" id="PTHR10169">
    <property type="entry name" value="DNA TOPOISOMERASE/GYRASE"/>
    <property type="match status" value="1"/>
</dbReference>
<feature type="domain" description="Topo IIA-type catalytic" evidence="16">
    <location>
        <begin position="696"/>
        <end position="1167"/>
    </location>
</feature>
<evidence type="ECO:0000256" key="9">
    <source>
        <dbReference type="ARBA" id="ARBA00023029"/>
    </source>
</evidence>
<comment type="similarity">
    <text evidence="4 13">Belongs to the type II topoisomerase family.</text>
</comment>
<feature type="region of interest" description="Disordered" evidence="14">
    <location>
        <begin position="1089"/>
        <end position="1115"/>
    </location>
</feature>
<dbReference type="InterPro" id="IPR013506">
    <property type="entry name" value="Topo_IIA_bsu_dom2"/>
</dbReference>
<evidence type="ECO:0000256" key="13">
    <source>
        <dbReference type="RuleBase" id="RU362094"/>
    </source>
</evidence>
<dbReference type="InterPro" id="IPR031660">
    <property type="entry name" value="TOPRIM_C"/>
</dbReference>
<dbReference type="PROSITE" id="PS00177">
    <property type="entry name" value="TOPOISOMERASE_II"/>
    <property type="match status" value="1"/>
</dbReference>
<dbReference type="Gene3D" id="3.30.565.10">
    <property type="entry name" value="Histidine kinase-like ATPase, C-terminal domain"/>
    <property type="match status" value="1"/>
</dbReference>
<dbReference type="Gene3D" id="3.30.1360.40">
    <property type="match status" value="1"/>
</dbReference>
<protein>
    <recommendedName>
        <fullName evidence="13">DNA topoisomerase 2</fullName>
        <ecNumber evidence="13">5.6.2.2</ecNumber>
    </recommendedName>
</protein>
<gene>
    <name evidence="17" type="ORF">Nepgr_022452</name>
</gene>
<dbReference type="EMBL" id="BSYO01000022">
    <property type="protein sequence ID" value="GMH20611.1"/>
    <property type="molecule type" value="Genomic_DNA"/>
</dbReference>
<accession>A0AAD3XYF0</accession>
<dbReference type="PROSITE" id="PS52040">
    <property type="entry name" value="TOPO_IIA"/>
    <property type="match status" value="1"/>
</dbReference>
<dbReference type="InterPro" id="IPR018522">
    <property type="entry name" value="TopoIIA_CS"/>
</dbReference>
<dbReference type="GO" id="GO:0000712">
    <property type="term" value="P:resolution of meiotic recombination intermediates"/>
    <property type="evidence" value="ECO:0007669"/>
    <property type="project" value="TreeGrafter"/>
</dbReference>
<dbReference type="InterPro" id="IPR013758">
    <property type="entry name" value="Topo_IIA_A/C_ab"/>
</dbReference>
<dbReference type="Pfam" id="PF01751">
    <property type="entry name" value="Toprim"/>
    <property type="match status" value="1"/>
</dbReference>
<keyword evidence="7 13" id="KW-0067">ATP-binding</keyword>
<dbReference type="Gene3D" id="1.10.268.10">
    <property type="entry name" value="Topoisomerase, domain 3"/>
    <property type="match status" value="1"/>
</dbReference>
<evidence type="ECO:0000256" key="6">
    <source>
        <dbReference type="ARBA" id="ARBA00022741"/>
    </source>
</evidence>
<evidence type="ECO:0000256" key="7">
    <source>
        <dbReference type="ARBA" id="ARBA00022840"/>
    </source>
</evidence>
<evidence type="ECO:0000259" key="15">
    <source>
        <dbReference type="PROSITE" id="PS50880"/>
    </source>
</evidence>
<dbReference type="InterPro" id="IPR020568">
    <property type="entry name" value="Ribosomal_Su5_D2-typ_SF"/>
</dbReference>
<dbReference type="GO" id="GO:0003677">
    <property type="term" value="F:DNA binding"/>
    <property type="evidence" value="ECO:0007669"/>
    <property type="project" value="UniProtKB-UniRule"/>
</dbReference>
<dbReference type="Pfam" id="PF02518">
    <property type="entry name" value="HATPase_c"/>
    <property type="match status" value="1"/>
</dbReference>
<dbReference type="InterPro" id="IPR013759">
    <property type="entry name" value="Topo_IIA_B_C"/>
</dbReference>
<feature type="compositionally biased region" description="Basic and acidic residues" evidence="14">
    <location>
        <begin position="1181"/>
        <end position="1190"/>
    </location>
</feature>
<dbReference type="CDD" id="cd03481">
    <property type="entry name" value="TopoIIA_Trans_ScTopoIIA"/>
    <property type="match status" value="1"/>
</dbReference>
<dbReference type="GO" id="GO:0006265">
    <property type="term" value="P:DNA topological change"/>
    <property type="evidence" value="ECO:0007669"/>
    <property type="project" value="UniProtKB-UniRule"/>
</dbReference>
<evidence type="ECO:0000256" key="8">
    <source>
        <dbReference type="ARBA" id="ARBA00022842"/>
    </source>
</evidence>
<dbReference type="InterPro" id="IPR001241">
    <property type="entry name" value="Topo_IIA"/>
</dbReference>
<dbReference type="FunFam" id="3.30.1490.30:FF:000001">
    <property type="entry name" value="DNA topoisomerase 2"/>
    <property type="match status" value="1"/>
</dbReference>
<dbReference type="FunFam" id="3.40.50.670:FF:000001">
    <property type="entry name" value="DNA topoisomerase 2"/>
    <property type="match status" value="2"/>
</dbReference>
<evidence type="ECO:0000256" key="4">
    <source>
        <dbReference type="ARBA" id="ARBA00011080"/>
    </source>
</evidence>
<name>A0AAD3XYF0_NEPGR</name>
<feature type="compositionally biased region" description="Acidic residues" evidence="14">
    <location>
        <begin position="1488"/>
        <end position="1508"/>
    </location>
</feature>
<dbReference type="Gene3D" id="3.90.199.10">
    <property type="entry name" value="Topoisomerase II, domain 5"/>
    <property type="match status" value="1"/>
</dbReference>
<feature type="domain" description="Toprim" evidence="15">
    <location>
        <begin position="448"/>
        <end position="562"/>
    </location>
</feature>
<dbReference type="FunFam" id="3.30.565.10:FF:000004">
    <property type="entry name" value="DNA topoisomerase 2"/>
    <property type="match status" value="1"/>
</dbReference>
<feature type="compositionally biased region" description="Low complexity" evidence="14">
    <location>
        <begin position="1360"/>
        <end position="1377"/>
    </location>
</feature>
<comment type="caution">
    <text evidence="17">The sequence shown here is derived from an EMBL/GenBank/DDBJ whole genome shotgun (WGS) entry which is preliminary data.</text>
</comment>
<keyword evidence="6 13" id="KW-0547">Nucleotide-binding</keyword>
<dbReference type="GO" id="GO:0000819">
    <property type="term" value="P:sister chromatid segregation"/>
    <property type="evidence" value="ECO:0007669"/>
    <property type="project" value="TreeGrafter"/>
</dbReference>
<evidence type="ECO:0000256" key="12">
    <source>
        <dbReference type="PROSITE-ProRule" id="PRU01384"/>
    </source>
</evidence>
<evidence type="ECO:0000256" key="14">
    <source>
        <dbReference type="SAM" id="MobiDB-lite"/>
    </source>
</evidence>
<reference evidence="17" key="1">
    <citation type="submission" date="2023-05" db="EMBL/GenBank/DDBJ databases">
        <title>Nepenthes gracilis genome sequencing.</title>
        <authorList>
            <person name="Fukushima K."/>
        </authorList>
    </citation>
    <scope>NUCLEOTIDE SEQUENCE</scope>
    <source>
        <strain evidence="17">SING2019-196</strain>
    </source>
</reference>
<dbReference type="SUPFAM" id="SSF56719">
    <property type="entry name" value="Type II DNA topoisomerase"/>
    <property type="match status" value="1"/>
</dbReference>
<dbReference type="EC" id="5.6.2.2" evidence="13"/>
<dbReference type="FunFam" id="3.30.230.10:FF:000008">
    <property type="entry name" value="DNA topoisomerase 2"/>
    <property type="match status" value="1"/>
</dbReference>
<dbReference type="InterPro" id="IPR013760">
    <property type="entry name" value="Topo_IIA-like_dom_sf"/>
</dbReference>
<feature type="active site" description="O-(5'-phospho-DNA)-tyrosine intermediate" evidence="12">
    <location>
        <position position="786"/>
    </location>
</feature>
<keyword evidence="18" id="KW-1185">Reference proteome</keyword>
<feature type="region of interest" description="Disordered" evidence="14">
    <location>
        <begin position="1181"/>
        <end position="1508"/>
    </location>
</feature>
<dbReference type="InterPro" id="IPR006171">
    <property type="entry name" value="TOPRIM_dom"/>
</dbReference>
<comment type="subunit">
    <text evidence="13">Homodimer.</text>
</comment>
<dbReference type="InterPro" id="IPR034157">
    <property type="entry name" value="TOPRIM_TopoII"/>
</dbReference>
<dbReference type="InterPro" id="IPR014721">
    <property type="entry name" value="Ribsml_uS5_D2-typ_fold_subgr"/>
</dbReference>
<dbReference type="Gene3D" id="3.30.1490.30">
    <property type="match status" value="1"/>
</dbReference>
<dbReference type="SUPFAM" id="SSF55874">
    <property type="entry name" value="ATPase domain of HSP90 chaperone/DNA topoisomerase II/histidine kinase"/>
    <property type="match status" value="1"/>
</dbReference>
<dbReference type="CDD" id="cd03365">
    <property type="entry name" value="TOPRIM_TopoIIA"/>
    <property type="match status" value="1"/>
</dbReference>
<comment type="cofactor">
    <cofactor evidence="2">
        <name>Ca(2+)</name>
        <dbReference type="ChEBI" id="CHEBI:29108"/>
    </cofactor>
</comment>
<organism evidence="17 18">
    <name type="scientific">Nepenthes gracilis</name>
    <name type="common">Slender pitcher plant</name>
    <dbReference type="NCBI Taxonomy" id="150966"/>
    <lineage>
        <taxon>Eukaryota</taxon>
        <taxon>Viridiplantae</taxon>
        <taxon>Streptophyta</taxon>
        <taxon>Embryophyta</taxon>
        <taxon>Tracheophyta</taxon>
        <taxon>Spermatophyta</taxon>
        <taxon>Magnoliopsida</taxon>
        <taxon>eudicotyledons</taxon>
        <taxon>Gunneridae</taxon>
        <taxon>Pentapetalae</taxon>
        <taxon>Caryophyllales</taxon>
        <taxon>Nepenthaceae</taxon>
        <taxon>Nepenthes</taxon>
    </lineage>
</organism>
<dbReference type="PRINTS" id="PR01158">
    <property type="entry name" value="TOPISMRASEII"/>
</dbReference>
<dbReference type="InterPro" id="IPR003594">
    <property type="entry name" value="HATPase_dom"/>
</dbReference>
<dbReference type="FunFam" id="3.90.199.10:FF:000002">
    <property type="entry name" value="DNA topoisomerase 2"/>
    <property type="match status" value="1"/>
</dbReference>
<feature type="compositionally biased region" description="Basic and acidic residues" evidence="14">
    <location>
        <begin position="1438"/>
        <end position="1449"/>
    </location>
</feature>
<dbReference type="InterPro" id="IPR013757">
    <property type="entry name" value="Topo_IIA_A_a_sf"/>
</dbReference>
<evidence type="ECO:0000256" key="2">
    <source>
        <dbReference type="ARBA" id="ARBA00001913"/>
    </source>
</evidence>
<comment type="cofactor">
    <cofactor evidence="3">
        <name>Mg(2+)</name>
        <dbReference type="ChEBI" id="CHEBI:18420"/>
    </cofactor>
</comment>
<sequence>MALPLQTSNNANIIPAAAGGRGKTIEETYQKKSQLEHILLRPDTYVGSIEKHTQKLWVYEDDQMVHREVSYVPGLYKIFDEILVNAADNKQRDPSMNSLKVVIDVEQNCIGVYNNGDGVPVEIHQEEKVYVPELIFGHLLTSSNYDDTVKKTTGGRNGYGAKLTNIFSTEFVIETADGRRQKKYKQVFSNNMGKKSEPVITKCKEGDNWTKVTFKPDLAKFNMTHLEDDAVALMKKRVVDLAGCLGDGVKVELNGKRIPVKSFQDYVDLYIQTKTTEDKKPPRCFYSEKRWEICVSTSDGQFQQVSFVNSIATTKGGTHVDYITNQVAQYVMEAVNKKKKNANVKAHTVKNHLWVFVNALIDNPAFDSQTKETLTTRSSSFGSTCKLPDEFLKKVATKSGIVESLLSWVDFKQSKDLKKTDGAKRQRLTGIAKLEDANEAGGRNSDKCTLILTEGDSAKALAMSGLGVVGRDYYGVFPLRGKLLNVREASVKQVLENAEIQNLKRILGLQQDKKYEDVKSLRYGHLMIMTDQDHDGSHIKGLLINFVHTFWPSLLRVPSFLIEFITPLIKATYKSGKVLSFYSMPDYEAWLETLGGNLTGWTIKYYKGLGTSNSIEGKEYFRDLQKHRKDFIWVNDQDSDAIELAFSKKKIEARKSWLLQYEPGSSLDQRERYIKYSDFVHKELILFSMADLQRSIPSMLDGLKPGQRKVLFCAFKRNLVKEAKISQFGGYVSEKSAYHHGEQSIYSTIIGMAQDFVGSNNINLLEPAGQFGTRCQGGKDHASARYINTRLNPIARFLFPKEDDMLFDYLKEDGLSVEPIWYVPIIPMVLVNGSEGIGTGWSSYVPNYNPRDIIANIRNLLDDEPVKPMDPWYRGFKGMIAKTNESGTSYIVSGIIEEVDEITVSITELPIRRWTQDYKEFLESNMVELNDKAKENDKIKDRFIKDVRDYSTDTIAQFEVTMEKEKLIQAKQEGLLKKLKLTTTINTTNMHLFDKKGVIKKYENAEQILLEFFGLRLEFYEKRKQFYLDNLEKELLKLKNKVRFILGVVSGEIILMNRKKAALVNELRKKGFTAFPKKAKTVESAVVGANDNSEEAADDNSEAMEETSGDAGTREADASDYDYLLSMALVVVTYEKVQELCAEKDKVTQQLDEMRMLTPKSLWLKDLDALEKALDEQDRCDAEKAAEEMKGAGAKASKQAAKKPPRKNNKKKTSNVEPVTGTSKMADPTHNLVDSDDLPEVGKPNGRVGPKTAAVSKKMSLIEEDEEEDMEPLRARLAAYNLDSSPDNSAAMETNAPKPAAAKKEPSKRTAAKEKSTMLQDISDDEDDNDENDDVSDEDFEVEVVPEPEAGTKKGRGRSRATAAKAKPAAKTSAAAAAKKRGPASKQSQLIGQKLITDILNPSEAPGISPEKKVRKMRASPFNKKSGSSLGRSEEDEGKSITESKDKIDTTLLLDRIEEDSEVVMPVKRRSQREAASRRQTTLVLSDSESEEVSQESEDSDFNEEDDE</sequence>
<dbReference type="Proteomes" id="UP001279734">
    <property type="component" value="Unassembled WGS sequence"/>
</dbReference>
<dbReference type="GO" id="GO:0005524">
    <property type="term" value="F:ATP binding"/>
    <property type="evidence" value="ECO:0007669"/>
    <property type="project" value="UniProtKB-UniRule"/>
</dbReference>
<dbReference type="SUPFAM" id="SSF54211">
    <property type="entry name" value="Ribosomal protein S5 domain 2-like"/>
    <property type="match status" value="1"/>
</dbReference>
<feature type="compositionally biased region" description="Basic and acidic residues" evidence="14">
    <location>
        <begin position="1302"/>
        <end position="1316"/>
    </location>
</feature>
<evidence type="ECO:0000313" key="18">
    <source>
        <dbReference type="Proteomes" id="UP001279734"/>
    </source>
</evidence>
<dbReference type="SMART" id="SM00433">
    <property type="entry name" value="TOP2c"/>
    <property type="match status" value="1"/>
</dbReference>
<dbReference type="Gene3D" id="3.30.230.10">
    <property type="match status" value="1"/>
</dbReference>
<dbReference type="InterPro" id="IPR001154">
    <property type="entry name" value="TopoII_euk"/>
</dbReference>
<evidence type="ECO:0000256" key="3">
    <source>
        <dbReference type="ARBA" id="ARBA00001946"/>
    </source>
</evidence>
<feature type="compositionally biased region" description="Acidic residues" evidence="14">
    <location>
        <begin position="1092"/>
        <end position="1108"/>
    </location>
</feature>
<dbReference type="InterPro" id="IPR002205">
    <property type="entry name" value="Topo_IIA_dom_A"/>
</dbReference>
<feature type="compositionally biased region" description="Basic residues" evidence="14">
    <location>
        <begin position="1200"/>
        <end position="1213"/>
    </location>
</feature>
<feature type="compositionally biased region" description="Polar residues" evidence="14">
    <location>
        <begin position="1282"/>
        <end position="1292"/>
    </location>
</feature>
<feature type="compositionally biased region" description="Acidic residues" evidence="14">
    <location>
        <begin position="1322"/>
        <end position="1346"/>
    </location>
</feature>
<evidence type="ECO:0000259" key="16">
    <source>
        <dbReference type="PROSITE" id="PS52040"/>
    </source>
</evidence>
<keyword evidence="8" id="KW-0460">Magnesium</keyword>
<dbReference type="SMART" id="SM00434">
    <property type="entry name" value="TOP4c"/>
    <property type="match status" value="1"/>
</dbReference>
<dbReference type="PANTHER" id="PTHR10169:SF38">
    <property type="entry name" value="DNA TOPOISOMERASE 2"/>
    <property type="match status" value="1"/>
</dbReference>
<keyword evidence="10 12" id="KW-0238">DNA-binding</keyword>
<dbReference type="GO" id="GO:0003918">
    <property type="term" value="F:DNA topoisomerase type II (double strand cut, ATP-hydrolyzing) activity"/>
    <property type="evidence" value="ECO:0007669"/>
    <property type="project" value="UniProtKB-UniRule"/>
</dbReference>
<dbReference type="Pfam" id="PF00521">
    <property type="entry name" value="DNA_topoisoIV"/>
    <property type="match status" value="1"/>
</dbReference>
<dbReference type="Gene3D" id="3.40.50.670">
    <property type="match status" value="1"/>
</dbReference>
<dbReference type="InterPro" id="IPR050634">
    <property type="entry name" value="DNA_Topoisomerase_II"/>
</dbReference>
<proteinExistence type="inferred from homology"/>
<dbReference type="PROSITE" id="PS50880">
    <property type="entry name" value="TOPRIM"/>
    <property type="match status" value="1"/>
</dbReference>
<dbReference type="CDD" id="cd00187">
    <property type="entry name" value="TOP4c"/>
    <property type="match status" value="1"/>
</dbReference>
<dbReference type="InterPro" id="IPR036890">
    <property type="entry name" value="HATPase_C_sf"/>
</dbReference>
<comment type="catalytic activity">
    <reaction evidence="1 12 13">
        <text>ATP-dependent breakage, passage and rejoining of double-stranded DNA.</text>
        <dbReference type="EC" id="5.6.2.2"/>
    </reaction>
</comment>
<dbReference type="CDD" id="cd16930">
    <property type="entry name" value="HATPase_TopII-like"/>
    <property type="match status" value="1"/>
</dbReference>